<sequence length="178" mass="19754">MALAALLTLTLGTGPALANIDDDKFDGNIFALYGGNGSLVPPRVELSQSLRLHKPALLVFFLDDSRDCKVFSTTVSQLQEYYGRAADFIPVNIDSIPMDSSLPPTEPGHYYRGYVPQTVIIDQSGDVVLDEVGLVAYEKVDDVFREVFDLLPREKSVELRRKPVNEINSEAFTFVLEL</sequence>
<dbReference type="Gene3D" id="3.40.30.10">
    <property type="entry name" value="Glutaredoxin"/>
    <property type="match status" value="1"/>
</dbReference>
<evidence type="ECO:0000313" key="3">
    <source>
        <dbReference type="Proteomes" id="UP000326169"/>
    </source>
</evidence>
<dbReference type="EMBL" id="BIMW01000094">
    <property type="protein sequence ID" value="GCE94367.1"/>
    <property type="molecule type" value="Genomic_DNA"/>
</dbReference>
<name>A0A5M3T656_LIMPL</name>
<dbReference type="InterPro" id="IPR036249">
    <property type="entry name" value="Thioredoxin-like_sf"/>
</dbReference>
<proteinExistence type="predicted"/>
<dbReference type="InterPro" id="IPR048069">
    <property type="entry name" value="Thylak_slr1796"/>
</dbReference>
<gene>
    <name evidence="2" type="ORF">NIES46_24220</name>
</gene>
<feature type="signal peptide" evidence="1">
    <location>
        <begin position="1"/>
        <end position="18"/>
    </location>
</feature>
<evidence type="ECO:0000256" key="1">
    <source>
        <dbReference type="SAM" id="SignalP"/>
    </source>
</evidence>
<dbReference type="GeneID" id="301683266"/>
<accession>A0A5M3T656</accession>
<protein>
    <recommendedName>
        <fullName evidence="4">Thioredoxin family protein</fullName>
    </recommendedName>
</protein>
<dbReference type="RefSeq" id="WP_006617278.1">
    <property type="nucleotide sequence ID" value="NZ_BIMW01000094.1"/>
</dbReference>
<dbReference type="Proteomes" id="UP000326169">
    <property type="component" value="Unassembled WGS sequence"/>
</dbReference>
<organism evidence="2 3">
    <name type="scientific">Limnospira platensis NIES-46</name>
    <dbReference type="NCBI Taxonomy" id="1236695"/>
    <lineage>
        <taxon>Bacteria</taxon>
        <taxon>Bacillati</taxon>
        <taxon>Cyanobacteriota</taxon>
        <taxon>Cyanophyceae</taxon>
        <taxon>Oscillatoriophycideae</taxon>
        <taxon>Oscillatoriales</taxon>
        <taxon>Sirenicapillariaceae</taxon>
        <taxon>Limnospira</taxon>
    </lineage>
</organism>
<dbReference type="NCBIfam" id="NF038096">
    <property type="entry name" value="thylak_slr1796"/>
    <property type="match status" value="1"/>
</dbReference>
<dbReference type="SUPFAM" id="SSF52833">
    <property type="entry name" value="Thioredoxin-like"/>
    <property type="match status" value="1"/>
</dbReference>
<reference evidence="2 3" key="1">
    <citation type="journal article" date="2019" name="J Genomics">
        <title>The Draft Genome of a Hydrogen-producing Cyanobacterium, Arthrospira platensis NIES-46.</title>
        <authorList>
            <person name="Suzuki S."/>
            <person name="Yamaguchi H."/>
            <person name="Kawachi M."/>
        </authorList>
    </citation>
    <scope>NUCLEOTIDE SEQUENCE [LARGE SCALE GENOMIC DNA]</scope>
    <source>
        <strain evidence="2 3">NIES-46</strain>
    </source>
</reference>
<keyword evidence="1" id="KW-0732">Signal</keyword>
<feature type="chain" id="PRO_5045939096" description="Thioredoxin family protein" evidence="1">
    <location>
        <begin position="19"/>
        <end position="178"/>
    </location>
</feature>
<evidence type="ECO:0000313" key="2">
    <source>
        <dbReference type="EMBL" id="GCE94367.1"/>
    </source>
</evidence>
<keyword evidence="3" id="KW-1185">Reference proteome</keyword>
<comment type="caution">
    <text evidence="2">The sequence shown here is derived from an EMBL/GenBank/DDBJ whole genome shotgun (WGS) entry which is preliminary data.</text>
</comment>
<evidence type="ECO:0008006" key="4">
    <source>
        <dbReference type="Google" id="ProtNLM"/>
    </source>
</evidence>